<comment type="caution">
    <text evidence="1">The sequence shown here is derived from an EMBL/GenBank/DDBJ whole genome shotgun (WGS) entry which is preliminary data.</text>
</comment>
<evidence type="ECO:0000313" key="1">
    <source>
        <dbReference type="EMBL" id="CAG9322129.1"/>
    </source>
</evidence>
<accession>A0AAU9JEY9</accession>
<dbReference type="AlphaFoldDB" id="A0AAU9JEY9"/>
<name>A0AAU9JEY9_9CILI</name>
<protein>
    <recommendedName>
        <fullName evidence="3">Receptor ligand binding region domain-containing protein</fullName>
    </recommendedName>
</protein>
<keyword evidence="2" id="KW-1185">Reference proteome</keyword>
<dbReference type="InterPro" id="IPR028082">
    <property type="entry name" value="Peripla_BP_I"/>
</dbReference>
<evidence type="ECO:0008006" key="3">
    <source>
        <dbReference type="Google" id="ProtNLM"/>
    </source>
</evidence>
<evidence type="ECO:0000313" key="2">
    <source>
        <dbReference type="Proteomes" id="UP001162131"/>
    </source>
</evidence>
<dbReference type="SUPFAM" id="SSF53822">
    <property type="entry name" value="Periplasmic binding protein-like I"/>
    <property type="match status" value="1"/>
</dbReference>
<organism evidence="1 2">
    <name type="scientific">Blepharisma stoltei</name>
    <dbReference type="NCBI Taxonomy" id="1481888"/>
    <lineage>
        <taxon>Eukaryota</taxon>
        <taxon>Sar</taxon>
        <taxon>Alveolata</taxon>
        <taxon>Ciliophora</taxon>
        <taxon>Postciliodesmatophora</taxon>
        <taxon>Heterotrichea</taxon>
        <taxon>Heterotrichida</taxon>
        <taxon>Blepharismidae</taxon>
        <taxon>Blepharisma</taxon>
    </lineage>
</organism>
<dbReference type="EMBL" id="CAJZBQ010000030">
    <property type="protein sequence ID" value="CAG9322129.1"/>
    <property type="molecule type" value="Genomic_DNA"/>
</dbReference>
<dbReference type="Proteomes" id="UP001162131">
    <property type="component" value="Unassembled WGS sequence"/>
</dbReference>
<proteinExistence type="predicted"/>
<sequence>MNCICYLTLFQITYSIGDMLIYVLYSEKTNSNLQADMNSSLHRTINQNESYFDVQLLEIDTASNLADILVAQQFFLTVDATFDLHYSKIINQYTEENSIINLMLSLDSSFDGEWQFFLHNSAAQHQQVAEMTINYFGWKNMAIISDEQSINVNIASSLEKMLKNRVSLKLILPQSINRDSVESLVGKIIKPNGIQMFYILEEGEIFINFIENLKNKNIYKKGAGVLGGSSSIWAASENGMLIYVEKGLETAKSYAEYEMLAIK</sequence>
<reference evidence="1" key="1">
    <citation type="submission" date="2021-09" db="EMBL/GenBank/DDBJ databases">
        <authorList>
            <consortium name="AG Swart"/>
            <person name="Singh M."/>
            <person name="Singh A."/>
            <person name="Seah K."/>
            <person name="Emmerich C."/>
        </authorList>
    </citation>
    <scope>NUCLEOTIDE SEQUENCE</scope>
    <source>
        <strain evidence="1">ATCC30299</strain>
    </source>
</reference>
<gene>
    <name evidence="1" type="ORF">BSTOLATCC_MIC30509</name>
</gene>